<dbReference type="Pfam" id="PF00011">
    <property type="entry name" value="HSP20"/>
    <property type="match status" value="1"/>
</dbReference>
<dbReference type="PANTHER" id="PTHR43670:SF118">
    <property type="entry name" value="HSP20_ALPHA CRYSTALLIN FAMILY PROTEIN"/>
    <property type="match status" value="1"/>
</dbReference>
<dbReference type="PROSITE" id="PS01031">
    <property type="entry name" value="SHSP"/>
    <property type="match status" value="1"/>
</dbReference>
<comment type="subcellular location">
    <subcellularLocation>
        <location evidence="1">Cell membrane</location>
        <topology evidence="1">Single-pass membrane protein</topology>
    </subcellularLocation>
</comment>
<evidence type="ECO:0000256" key="1">
    <source>
        <dbReference type="ARBA" id="ARBA00004162"/>
    </source>
</evidence>
<evidence type="ECO:0000256" key="4">
    <source>
        <dbReference type="PROSITE-ProRule" id="PRU00285"/>
    </source>
</evidence>
<dbReference type="GO" id="GO:0006952">
    <property type="term" value="P:defense response"/>
    <property type="evidence" value="ECO:0007669"/>
    <property type="project" value="UniProtKB-KW"/>
</dbReference>
<evidence type="ECO:0000256" key="5">
    <source>
        <dbReference type="RuleBase" id="RU003616"/>
    </source>
</evidence>
<dbReference type="GO" id="GO:0005886">
    <property type="term" value="C:plasma membrane"/>
    <property type="evidence" value="ECO:0007669"/>
    <property type="project" value="UniProtKB-SubCell"/>
</dbReference>
<evidence type="ECO:0000313" key="8">
    <source>
        <dbReference type="EMBL" id="CAK7341485.1"/>
    </source>
</evidence>
<sequence>MEIKDEETLKLSYYDFEPFCKWKREEGHDILEVHLQDFQKQQLRVQIKELGVVTITGERPLDDTHWCRFNKQIKIPKNCKTNEIRAKFSGGILHVVVPKKTPAFPAELSSAENITTSTSMPSNYLFGTLELNTKLALQVAGMLAVVVAFGAYAYKYCHCDHVET</sequence>
<dbReference type="GO" id="GO:0034605">
    <property type="term" value="P:cellular response to heat"/>
    <property type="evidence" value="ECO:0007669"/>
    <property type="project" value="TreeGrafter"/>
</dbReference>
<accession>A0AAV1RZD1</accession>
<keyword evidence="3" id="KW-0611">Plant defense</keyword>
<organism evidence="8 9">
    <name type="scientific">Dovyalis caffra</name>
    <dbReference type="NCBI Taxonomy" id="77055"/>
    <lineage>
        <taxon>Eukaryota</taxon>
        <taxon>Viridiplantae</taxon>
        <taxon>Streptophyta</taxon>
        <taxon>Embryophyta</taxon>
        <taxon>Tracheophyta</taxon>
        <taxon>Spermatophyta</taxon>
        <taxon>Magnoliopsida</taxon>
        <taxon>eudicotyledons</taxon>
        <taxon>Gunneridae</taxon>
        <taxon>Pentapetalae</taxon>
        <taxon>rosids</taxon>
        <taxon>fabids</taxon>
        <taxon>Malpighiales</taxon>
        <taxon>Salicaceae</taxon>
        <taxon>Flacourtieae</taxon>
        <taxon>Dovyalis</taxon>
    </lineage>
</organism>
<feature type="transmembrane region" description="Helical" evidence="6">
    <location>
        <begin position="135"/>
        <end position="154"/>
    </location>
</feature>
<dbReference type="SUPFAM" id="SSF49764">
    <property type="entry name" value="HSP20-like chaperones"/>
    <property type="match status" value="1"/>
</dbReference>
<keyword evidence="2" id="KW-1003">Cell membrane</keyword>
<dbReference type="Proteomes" id="UP001314170">
    <property type="component" value="Unassembled WGS sequence"/>
</dbReference>
<keyword evidence="6" id="KW-0472">Membrane</keyword>
<gene>
    <name evidence="8" type="ORF">DCAF_LOCUS16308</name>
</gene>
<comment type="similarity">
    <text evidence="4 5">Belongs to the small heat shock protein (HSP20) family.</text>
</comment>
<evidence type="ECO:0000259" key="7">
    <source>
        <dbReference type="PROSITE" id="PS01031"/>
    </source>
</evidence>
<dbReference type="PANTHER" id="PTHR43670">
    <property type="entry name" value="HEAT SHOCK PROTEIN 26"/>
    <property type="match status" value="1"/>
</dbReference>
<protein>
    <recommendedName>
        <fullName evidence="7">SHSP domain-containing protein</fullName>
    </recommendedName>
</protein>
<dbReference type="InterPro" id="IPR008978">
    <property type="entry name" value="HSP20-like_chaperone"/>
</dbReference>
<reference evidence="8 9" key="1">
    <citation type="submission" date="2024-01" db="EMBL/GenBank/DDBJ databases">
        <authorList>
            <person name="Waweru B."/>
        </authorList>
    </citation>
    <scope>NUCLEOTIDE SEQUENCE [LARGE SCALE GENOMIC DNA]</scope>
</reference>
<proteinExistence type="inferred from homology"/>
<name>A0AAV1RZD1_9ROSI</name>
<keyword evidence="9" id="KW-1185">Reference proteome</keyword>
<keyword evidence="6" id="KW-1133">Transmembrane helix</keyword>
<dbReference type="InterPro" id="IPR002068">
    <property type="entry name" value="A-crystallin/Hsp20_dom"/>
</dbReference>
<dbReference type="EMBL" id="CAWUPB010001160">
    <property type="protein sequence ID" value="CAK7341485.1"/>
    <property type="molecule type" value="Genomic_DNA"/>
</dbReference>
<evidence type="ECO:0000256" key="2">
    <source>
        <dbReference type="ARBA" id="ARBA00022475"/>
    </source>
</evidence>
<comment type="caution">
    <text evidence="8">The sequence shown here is derived from an EMBL/GenBank/DDBJ whole genome shotgun (WGS) entry which is preliminary data.</text>
</comment>
<keyword evidence="6" id="KW-0812">Transmembrane</keyword>
<dbReference type="AlphaFoldDB" id="A0AAV1RZD1"/>
<evidence type="ECO:0000313" key="9">
    <source>
        <dbReference type="Proteomes" id="UP001314170"/>
    </source>
</evidence>
<dbReference type="CDD" id="cd06464">
    <property type="entry name" value="ACD_sHsps-like"/>
    <property type="match status" value="1"/>
</dbReference>
<evidence type="ECO:0000256" key="6">
    <source>
        <dbReference type="SAM" id="Phobius"/>
    </source>
</evidence>
<dbReference type="Gene3D" id="2.60.40.790">
    <property type="match status" value="1"/>
</dbReference>
<evidence type="ECO:0000256" key="3">
    <source>
        <dbReference type="ARBA" id="ARBA00022821"/>
    </source>
</evidence>
<feature type="domain" description="SHSP" evidence="7">
    <location>
        <begin position="10"/>
        <end position="117"/>
    </location>
</feature>